<feature type="transmembrane region" description="Helical" evidence="1">
    <location>
        <begin position="28"/>
        <end position="48"/>
    </location>
</feature>
<keyword evidence="1" id="KW-0812">Transmembrane</keyword>
<dbReference type="EMBL" id="BMJQ01000010">
    <property type="protein sequence ID" value="GGF28409.1"/>
    <property type="molecule type" value="Genomic_DNA"/>
</dbReference>
<evidence type="ECO:0000313" key="2">
    <source>
        <dbReference type="EMBL" id="GGF28409.1"/>
    </source>
</evidence>
<dbReference type="Proteomes" id="UP000646365">
    <property type="component" value="Unassembled WGS sequence"/>
</dbReference>
<name>A0A8J2YVL3_9PROT</name>
<reference evidence="2" key="1">
    <citation type="journal article" date="2014" name="Int. J. Syst. Evol. Microbiol.">
        <title>Complete genome sequence of Corynebacterium casei LMG S-19264T (=DSM 44701T), isolated from a smear-ripened cheese.</title>
        <authorList>
            <consortium name="US DOE Joint Genome Institute (JGI-PGF)"/>
            <person name="Walter F."/>
            <person name="Albersmeier A."/>
            <person name="Kalinowski J."/>
            <person name="Ruckert C."/>
        </authorList>
    </citation>
    <scope>NUCLEOTIDE SEQUENCE</scope>
    <source>
        <strain evidence="2">CGMCC 1.15725</strain>
    </source>
</reference>
<keyword evidence="1" id="KW-0472">Membrane</keyword>
<organism evidence="2 3">
    <name type="scientific">Aliidongia dinghuensis</name>
    <dbReference type="NCBI Taxonomy" id="1867774"/>
    <lineage>
        <taxon>Bacteria</taxon>
        <taxon>Pseudomonadati</taxon>
        <taxon>Pseudomonadota</taxon>
        <taxon>Alphaproteobacteria</taxon>
        <taxon>Rhodospirillales</taxon>
        <taxon>Dongiaceae</taxon>
        <taxon>Aliidongia</taxon>
    </lineage>
</organism>
<evidence type="ECO:0000313" key="3">
    <source>
        <dbReference type="Proteomes" id="UP000646365"/>
    </source>
</evidence>
<reference evidence="2" key="2">
    <citation type="submission" date="2020-09" db="EMBL/GenBank/DDBJ databases">
        <authorList>
            <person name="Sun Q."/>
            <person name="Zhou Y."/>
        </authorList>
    </citation>
    <scope>NUCLEOTIDE SEQUENCE</scope>
    <source>
        <strain evidence="2">CGMCC 1.15725</strain>
    </source>
</reference>
<keyword evidence="3" id="KW-1185">Reference proteome</keyword>
<feature type="transmembrane region" description="Helical" evidence="1">
    <location>
        <begin position="88"/>
        <end position="111"/>
    </location>
</feature>
<protein>
    <submittedName>
        <fullName evidence="2">Uncharacterized protein</fullName>
    </submittedName>
</protein>
<evidence type="ECO:0000256" key="1">
    <source>
        <dbReference type="SAM" id="Phobius"/>
    </source>
</evidence>
<keyword evidence="1" id="KW-1133">Transmembrane helix</keyword>
<dbReference type="AlphaFoldDB" id="A0A8J2YVL3"/>
<comment type="caution">
    <text evidence="2">The sequence shown here is derived from an EMBL/GenBank/DDBJ whole genome shotgun (WGS) entry which is preliminary data.</text>
</comment>
<accession>A0A8J2YVL3</accession>
<sequence>MSKENSGFAAFYAACAEHHAEISQTTRGLLIGAAIVLAMVALLLQALVAHPLPPLTSDLVGQAAFNGFEPMAAPMSPADNQPTVDANAILMGMFLAVGVVTGLFASVAFLVDCTARVGAFAHRLSTGRKLPEAEGGD</sequence>
<gene>
    <name evidence="2" type="ORF">GCM10011611_38050</name>
</gene>
<dbReference type="RefSeq" id="WP_189048653.1">
    <property type="nucleotide sequence ID" value="NZ_BMJQ01000010.1"/>
</dbReference>
<proteinExistence type="predicted"/>